<dbReference type="PANTHER" id="PTHR46487:SF1">
    <property type="entry name" value="DNA REPAIR PROTEIN XRCC3"/>
    <property type="match status" value="1"/>
</dbReference>
<gene>
    <name evidence="2" type="ORF">FPE_LOCUS34883</name>
</gene>
<accession>A0AAD2EFF0</accession>
<dbReference type="GO" id="GO:0045003">
    <property type="term" value="P:double-strand break repair via synthesis-dependent strand annealing"/>
    <property type="evidence" value="ECO:0007669"/>
    <property type="project" value="TreeGrafter"/>
</dbReference>
<dbReference type="InterPro" id="IPR020588">
    <property type="entry name" value="RecA_ATP-bd"/>
</dbReference>
<dbReference type="GO" id="GO:0000400">
    <property type="term" value="F:four-way junction DNA binding"/>
    <property type="evidence" value="ECO:0007669"/>
    <property type="project" value="TreeGrafter"/>
</dbReference>
<dbReference type="Pfam" id="PF08423">
    <property type="entry name" value="Rad51"/>
    <property type="match status" value="1"/>
</dbReference>
<dbReference type="EMBL" id="OU503058">
    <property type="protein sequence ID" value="CAI9787453.1"/>
    <property type="molecule type" value="Genomic_DNA"/>
</dbReference>
<dbReference type="GO" id="GO:0090656">
    <property type="term" value="P:t-circle formation"/>
    <property type="evidence" value="ECO:0007669"/>
    <property type="project" value="TreeGrafter"/>
</dbReference>
<evidence type="ECO:0000313" key="3">
    <source>
        <dbReference type="Proteomes" id="UP000834106"/>
    </source>
</evidence>
<reference evidence="2" key="1">
    <citation type="submission" date="2023-05" db="EMBL/GenBank/DDBJ databases">
        <authorList>
            <person name="Huff M."/>
        </authorList>
    </citation>
    <scope>NUCLEOTIDE SEQUENCE</scope>
</reference>
<keyword evidence="3" id="KW-1185">Reference proteome</keyword>
<dbReference type="GO" id="GO:0000722">
    <property type="term" value="P:telomere maintenance via recombination"/>
    <property type="evidence" value="ECO:0007669"/>
    <property type="project" value="TreeGrafter"/>
</dbReference>
<dbReference type="Gene3D" id="3.40.50.300">
    <property type="entry name" value="P-loop containing nucleotide triphosphate hydrolases"/>
    <property type="match status" value="1"/>
</dbReference>
<protein>
    <recommendedName>
        <fullName evidence="1">RecA family profile 1 domain-containing protein</fullName>
    </recommendedName>
</protein>
<dbReference type="GO" id="GO:0005524">
    <property type="term" value="F:ATP binding"/>
    <property type="evidence" value="ECO:0007669"/>
    <property type="project" value="InterPro"/>
</dbReference>
<dbReference type="GO" id="GO:0071140">
    <property type="term" value="P:resolution of mitotic recombination intermediates"/>
    <property type="evidence" value="ECO:0007669"/>
    <property type="project" value="TreeGrafter"/>
</dbReference>
<dbReference type="AlphaFoldDB" id="A0AAD2EFF0"/>
<dbReference type="GO" id="GO:0005657">
    <property type="term" value="C:replication fork"/>
    <property type="evidence" value="ECO:0007669"/>
    <property type="project" value="TreeGrafter"/>
</dbReference>
<organism evidence="2 3">
    <name type="scientific">Fraxinus pennsylvanica</name>
    <dbReference type="NCBI Taxonomy" id="56036"/>
    <lineage>
        <taxon>Eukaryota</taxon>
        <taxon>Viridiplantae</taxon>
        <taxon>Streptophyta</taxon>
        <taxon>Embryophyta</taxon>
        <taxon>Tracheophyta</taxon>
        <taxon>Spermatophyta</taxon>
        <taxon>Magnoliopsida</taxon>
        <taxon>eudicotyledons</taxon>
        <taxon>Gunneridae</taxon>
        <taxon>Pentapetalae</taxon>
        <taxon>asterids</taxon>
        <taxon>lamiids</taxon>
        <taxon>Lamiales</taxon>
        <taxon>Oleaceae</taxon>
        <taxon>Oleeae</taxon>
        <taxon>Fraxinus</taxon>
    </lineage>
</organism>
<dbReference type="Proteomes" id="UP000834106">
    <property type="component" value="Chromosome 23"/>
</dbReference>
<evidence type="ECO:0000313" key="2">
    <source>
        <dbReference type="EMBL" id="CAI9787453.1"/>
    </source>
</evidence>
<dbReference type="PROSITE" id="PS50162">
    <property type="entry name" value="RECA_2"/>
    <property type="match status" value="1"/>
</dbReference>
<sequence>MKPEDLLRHPLHTQTQKLTLNCPLLDLLLHGGIPCGTITEIAAESGVGKIQFSLQLLLAAQLPALRGGLSEFPFPFRRLHQFSLFYRSHVPDNPLDCIFIQPETSRNSGCLKLQCNIVVNAPDRNKLNSEVDSCSVGRYYRRPFRGIL</sequence>
<evidence type="ECO:0000259" key="1">
    <source>
        <dbReference type="PROSITE" id="PS50162"/>
    </source>
</evidence>
<dbReference type="SUPFAM" id="SSF52540">
    <property type="entry name" value="P-loop containing nucleoside triphosphate hydrolases"/>
    <property type="match status" value="1"/>
</dbReference>
<dbReference type="InterPro" id="IPR013632">
    <property type="entry name" value="Rad51_C"/>
</dbReference>
<dbReference type="InterPro" id="IPR027417">
    <property type="entry name" value="P-loop_NTPase"/>
</dbReference>
<name>A0AAD2EFF0_9LAMI</name>
<dbReference type="GO" id="GO:0140664">
    <property type="term" value="F:ATP-dependent DNA damage sensor activity"/>
    <property type="evidence" value="ECO:0007669"/>
    <property type="project" value="InterPro"/>
</dbReference>
<feature type="domain" description="RecA family profile 1" evidence="1">
    <location>
        <begin position="14"/>
        <end position="148"/>
    </location>
</feature>
<proteinExistence type="predicted"/>
<dbReference type="PANTHER" id="PTHR46487">
    <property type="entry name" value="DNA REPAIR PROTEIN XRCC3"/>
    <property type="match status" value="1"/>
</dbReference>
<dbReference type="GO" id="GO:0033065">
    <property type="term" value="C:Rad51C-XRCC3 complex"/>
    <property type="evidence" value="ECO:0007669"/>
    <property type="project" value="TreeGrafter"/>
</dbReference>